<dbReference type="InterPro" id="IPR052353">
    <property type="entry name" value="Benzoxazolinone_Detox_Enz"/>
</dbReference>
<evidence type="ECO:0000313" key="3">
    <source>
        <dbReference type="Proteomes" id="UP001597280"/>
    </source>
</evidence>
<dbReference type="Gene3D" id="2.40.33.20">
    <property type="entry name" value="PK beta-barrel domain-like"/>
    <property type="match status" value="1"/>
</dbReference>
<dbReference type="EMBL" id="JBHUFL010000003">
    <property type="protein sequence ID" value="MFD1835950.1"/>
    <property type="molecule type" value="Genomic_DNA"/>
</dbReference>
<dbReference type="InterPro" id="IPR011037">
    <property type="entry name" value="Pyrv_Knase-like_insert_dom_sf"/>
</dbReference>
<evidence type="ECO:0000259" key="1">
    <source>
        <dbReference type="PROSITE" id="PS51340"/>
    </source>
</evidence>
<dbReference type="RefSeq" id="WP_343905203.1">
    <property type="nucleotide sequence ID" value="NZ_BAAAIS010000003.1"/>
</dbReference>
<protein>
    <submittedName>
        <fullName evidence="2">MOSC domain-containing protein</fullName>
    </submittedName>
</protein>
<dbReference type="Pfam" id="PF03473">
    <property type="entry name" value="MOSC"/>
    <property type="match status" value="1"/>
</dbReference>
<name>A0ABW4Q0V5_9MICO</name>
<keyword evidence="3" id="KW-1185">Reference proteome</keyword>
<reference evidence="3" key="1">
    <citation type="journal article" date="2019" name="Int. J. Syst. Evol. Microbiol.">
        <title>The Global Catalogue of Microorganisms (GCM) 10K type strain sequencing project: providing services to taxonomists for standard genome sequencing and annotation.</title>
        <authorList>
            <consortium name="The Broad Institute Genomics Platform"/>
            <consortium name="The Broad Institute Genome Sequencing Center for Infectious Disease"/>
            <person name="Wu L."/>
            <person name="Ma J."/>
        </authorList>
    </citation>
    <scope>NUCLEOTIDE SEQUENCE [LARGE SCALE GENOMIC DNA]</scope>
    <source>
        <strain evidence="3">JCM 11650</strain>
    </source>
</reference>
<evidence type="ECO:0000313" key="2">
    <source>
        <dbReference type="EMBL" id="MFD1835950.1"/>
    </source>
</evidence>
<sequence>MSALAAGSRGAVEAVCVVGALRPDAGSVGTTAIDKRPVDGPVAIGELGLYADVQADRAHHGGPDQAVYAIDAAEAEHWSVQLGRPIPAGGLGENLRVGGLAVDDLEIGARVRAGSALLEVTAPRTPCLTFQRWMGTDDFRARYHERGRTGVYFRVLERGEVRAGDELLVESVPGHGATVAAVYAGARDRDLTRSLVRWADGAGVALHRELEARAQRHLKDER</sequence>
<accession>A0ABW4Q0V5</accession>
<gene>
    <name evidence="2" type="ORF">ACFSDA_12820</name>
</gene>
<comment type="caution">
    <text evidence="2">The sequence shown here is derived from an EMBL/GenBank/DDBJ whole genome shotgun (WGS) entry which is preliminary data.</text>
</comment>
<dbReference type="Proteomes" id="UP001597280">
    <property type="component" value="Unassembled WGS sequence"/>
</dbReference>
<organism evidence="2 3">
    <name type="scientific">Brachybacterium rhamnosum</name>
    <dbReference type="NCBI Taxonomy" id="173361"/>
    <lineage>
        <taxon>Bacteria</taxon>
        <taxon>Bacillati</taxon>
        <taxon>Actinomycetota</taxon>
        <taxon>Actinomycetes</taxon>
        <taxon>Micrococcales</taxon>
        <taxon>Dermabacteraceae</taxon>
        <taxon>Brachybacterium</taxon>
    </lineage>
</organism>
<dbReference type="PANTHER" id="PTHR30212:SF2">
    <property type="entry name" value="PROTEIN YIIM"/>
    <property type="match status" value="1"/>
</dbReference>
<proteinExistence type="predicted"/>
<dbReference type="PROSITE" id="PS51340">
    <property type="entry name" value="MOSC"/>
    <property type="match status" value="1"/>
</dbReference>
<dbReference type="InterPro" id="IPR005302">
    <property type="entry name" value="MoCF_Sase_C"/>
</dbReference>
<feature type="domain" description="MOSC" evidence="1">
    <location>
        <begin position="36"/>
        <end position="170"/>
    </location>
</feature>
<dbReference type="SUPFAM" id="SSF50800">
    <property type="entry name" value="PK beta-barrel domain-like"/>
    <property type="match status" value="1"/>
</dbReference>
<dbReference type="PANTHER" id="PTHR30212">
    <property type="entry name" value="PROTEIN YIIM"/>
    <property type="match status" value="1"/>
</dbReference>